<gene>
    <name evidence="3" type="ORF">SARC_11570</name>
</gene>
<dbReference type="SUPFAM" id="SSF50156">
    <property type="entry name" value="PDZ domain-like"/>
    <property type="match status" value="2"/>
</dbReference>
<dbReference type="PANTHER" id="PTHR12345:SF3">
    <property type="entry name" value="PDZ DOMAIN-CONTAINING PROTEIN"/>
    <property type="match status" value="1"/>
</dbReference>
<dbReference type="Proteomes" id="UP000054560">
    <property type="component" value="Unassembled WGS sequence"/>
</dbReference>
<evidence type="ECO:0000313" key="4">
    <source>
        <dbReference type="Proteomes" id="UP000054560"/>
    </source>
</evidence>
<dbReference type="GeneID" id="25912074"/>
<feature type="domain" description="PDZ" evidence="2">
    <location>
        <begin position="1"/>
        <end position="45"/>
    </location>
</feature>
<dbReference type="InterPro" id="IPR001478">
    <property type="entry name" value="PDZ"/>
</dbReference>
<dbReference type="Pfam" id="PF00595">
    <property type="entry name" value="PDZ"/>
    <property type="match status" value="1"/>
</dbReference>
<dbReference type="PANTHER" id="PTHR12345">
    <property type="entry name" value="SYNTENIN RELATED"/>
    <property type="match status" value="1"/>
</dbReference>
<dbReference type="GO" id="GO:0005886">
    <property type="term" value="C:plasma membrane"/>
    <property type="evidence" value="ECO:0007669"/>
    <property type="project" value="TreeGrafter"/>
</dbReference>
<dbReference type="OrthoDB" id="10059177at2759"/>
<dbReference type="RefSeq" id="XP_014149815.1">
    <property type="nucleotide sequence ID" value="XM_014294340.1"/>
</dbReference>
<dbReference type="GO" id="GO:0005737">
    <property type="term" value="C:cytoplasm"/>
    <property type="evidence" value="ECO:0007669"/>
    <property type="project" value="TreeGrafter"/>
</dbReference>
<dbReference type="PROSITE" id="PS50106">
    <property type="entry name" value="PDZ"/>
    <property type="match status" value="1"/>
</dbReference>
<evidence type="ECO:0000259" key="2">
    <source>
        <dbReference type="PROSITE" id="PS50106"/>
    </source>
</evidence>
<dbReference type="InterPro" id="IPR051230">
    <property type="entry name" value="APP-Binding"/>
</dbReference>
<dbReference type="EMBL" id="KQ243359">
    <property type="protein sequence ID" value="KNC75913.1"/>
    <property type="molecule type" value="Genomic_DNA"/>
</dbReference>
<protein>
    <recommendedName>
        <fullName evidence="2">PDZ domain-containing protein</fullName>
    </recommendedName>
</protein>
<sequence length="186" mass="20643">MFVAAVKQHTTAYKIGLQFGDQLLSVNDQDVANVYPEVLMQYLQDCSSVSLNLCEQPLSRVFILKRDTSRTPWGFAFKNRCVASFKPDTPAERAELPVGWGIVCLNGENVLMKPAKDVVKLISEGGYTGINNSCLLEMTMMPKEAMLEFKIMLTSLIEDTVNPHERVLLDANALTSTNRGLEHGTS</sequence>
<accession>A0A0L0FIP7</accession>
<dbReference type="InterPro" id="IPR036034">
    <property type="entry name" value="PDZ_sf"/>
</dbReference>
<dbReference type="Gene3D" id="2.30.42.10">
    <property type="match status" value="2"/>
</dbReference>
<organism evidence="3 4">
    <name type="scientific">Sphaeroforma arctica JP610</name>
    <dbReference type="NCBI Taxonomy" id="667725"/>
    <lineage>
        <taxon>Eukaryota</taxon>
        <taxon>Ichthyosporea</taxon>
        <taxon>Ichthyophonida</taxon>
        <taxon>Sphaeroforma</taxon>
    </lineage>
</organism>
<reference evidence="3 4" key="1">
    <citation type="submission" date="2011-02" db="EMBL/GenBank/DDBJ databases">
        <title>The Genome Sequence of Sphaeroforma arctica JP610.</title>
        <authorList>
            <consortium name="The Broad Institute Genome Sequencing Platform"/>
            <person name="Russ C."/>
            <person name="Cuomo C."/>
            <person name="Young S.K."/>
            <person name="Zeng Q."/>
            <person name="Gargeya S."/>
            <person name="Alvarado L."/>
            <person name="Berlin A."/>
            <person name="Chapman S.B."/>
            <person name="Chen Z."/>
            <person name="Freedman E."/>
            <person name="Gellesch M."/>
            <person name="Goldberg J."/>
            <person name="Griggs A."/>
            <person name="Gujja S."/>
            <person name="Heilman E."/>
            <person name="Heiman D."/>
            <person name="Howarth C."/>
            <person name="Mehta T."/>
            <person name="Neiman D."/>
            <person name="Pearson M."/>
            <person name="Roberts A."/>
            <person name="Saif S."/>
            <person name="Shea T."/>
            <person name="Shenoy N."/>
            <person name="Sisk P."/>
            <person name="Stolte C."/>
            <person name="Sykes S."/>
            <person name="White J."/>
            <person name="Yandava C."/>
            <person name="Burger G."/>
            <person name="Gray M.W."/>
            <person name="Holland P.W.H."/>
            <person name="King N."/>
            <person name="Lang F.B.F."/>
            <person name="Roger A.J."/>
            <person name="Ruiz-Trillo I."/>
            <person name="Haas B."/>
            <person name="Nusbaum C."/>
            <person name="Birren B."/>
        </authorList>
    </citation>
    <scope>NUCLEOTIDE SEQUENCE [LARGE SCALE GENOMIC DNA]</scope>
    <source>
        <strain evidence="3 4">JP610</strain>
    </source>
</reference>
<evidence type="ECO:0000256" key="1">
    <source>
        <dbReference type="ARBA" id="ARBA00022737"/>
    </source>
</evidence>
<keyword evidence="1" id="KW-0677">Repeat</keyword>
<evidence type="ECO:0000313" key="3">
    <source>
        <dbReference type="EMBL" id="KNC75913.1"/>
    </source>
</evidence>
<name>A0A0L0FIP7_9EUKA</name>
<keyword evidence="4" id="KW-1185">Reference proteome</keyword>
<dbReference type="AlphaFoldDB" id="A0A0L0FIP7"/>
<proteinExistence type="predicted"/>